<reference evidence="11" key="1">
    <citation type="journal article" date="2019" name="Int. J. Syst. Evol. Microbiol.">
        <title>The Global Catalogue of Microorganisms (GCM) 10K type strain sequencing project: providing services to taxonomists for standard genome sequencing and annotation.</title>
        <authorList>
            <consortium name="The Broad Institute Genomics Platform"/>
            <consortium name="The Broad Institute Genome Sequencing Center for Infectious Disease"/>
            <person name="Wu L."/>
            <person name="Ma J."/>
        </authorList>
    </citation>
    <scope>NUCLEOTIDE SEQUENCE [LARGE SCALE GENOMIC DNA]</scope>
    <source>
        <strain evidence="11">CGMCC 4.7241</strain>
    </source>
</reference>
<evidence type="ECO:0000256" key="4">
    <source>
        <dbReference type="ARBA" id="ARBA00022840"/>
    </source>
</evidence>
<comment type="subcellular location">
    <subcellularLocation>
        <location evidence="1">Cell membrane</location>
        <topology evidence="1">Multi-pass membrane protein</topology>
    </subcellularLocation>
</comment>
<dbReference type="SMART" id="SM00382">
    <property type="entry name" value="AAA"/>
    <property type="match status" value="1"/>
</dbReference>
<dbReference type="InterPro" id="IPR003593">
    <property type="entry name" value="AAA+_ATPase"/>
</dbReference>
<evidence type="ECO:0000256" key="2">
    <source>
        <dbReference type="ARBA" id="ARBA00022692"/>
    </source>
</evidence>
<dbReference type="RefSeq" id="WP_205117801.1">
    <property type="nucleotide sequence ID" value="NZ_JAFBCM010000001.1"/>
</dbReference>
<evidence type="ECO:0000256" key="3">
    <source>
        <dbReference type="ARBA" id="ARBA00022741"/>
    </source>
</evidence>
<dbReference type="PROSITE" id="PS00211">
    <property type="entry name" value="ABC_TRANSPORTER_1"/>
    <property type="match status" value="1"/>
</dbReference>
<evidence type="ECO:0000256" key="6">
    <source>
        <dbReference type="ARBA" id="ARBA00023136"/>
    </source>
</evidence>
<dbReference type="PANTHER" id="PTHR43394:SF1">
    <property type="entry name" value="ATP-BINDING CASSETTE SUB-FAMILY B MEMBER 10, MITOCHONDRIAL"/>
    <property type="match status" value="1"/>
</dbReference>
<keyword evidence="2 7" id="KW-0812">Transmembrane</keyword>
<evidence type="ECO:0000259" key="8">
    <source>
        <dbReference type="PROSITE" id="PS50893"/>
    </source>
</evidence>
<feature type="transmembrane region" description="Helical" evidence="7">
    <location>
        <begin position="252"/>
        <end position="271"/>
    </location>
</feature>
<feature type="transmembrane region" description="Helical" evidence="7">
    <location>
        <begin position="27"/>
        <end position="48"/>
    </location>
</feature>
<keyword evidence="11" id="KW-1185">Reference proteome</keyword>
<keyword evidence="4 10" id="KW-0067">ATP-binding</keyword>
<feature type="domain" description="ABC transporter" evidence="8">
    <location>
        <begin position="342"/>
        <end position="587"/>
    </location>
</feature>
<gene>
    <name evidence="10" type="ORF">ACFOUW_21600</name>
</gene>
<dbReference type="SUPFAM" id="SSF90123">
    <property type="entry name" value="ABC transporter transmembrane region"/>
    <property type="match status" value="1"/>
</dbReference>
<keyword evidence="3" id="KW-0547">Nucleotide-binding</keyword>
<accession>A0ABV7YH79</accession>
<keyword evidence="6 7" id="KW-0472">Membrane</keyword>
<dbReference type="InterPro" id="IPR011527">
    <property type="entry name" value="ABC1_TM_dom"/>
</dbReference>
<evidence type="ECO:0000313" key="10">
    <source>
        <dbReference type="EMBL" id="MFC3763448.1"/>
    </source>
</evidence>
<dbReference type="InterPro" id="IPR003439">
    <property type="entry name" value="ABC_transporter-like_ATP-bd"/>
</dbReference>
<feature type="domain" description="ABC transmembrane type-1" evidence="9">
    <location>
        <begin position="27"/>
        <end position="306"/>
    </location>
</feature>
<dbReference type="InterPro" id="IPR036640">
    <property type="entry name" value="ABC1_TM_sf"/>
</dbReference>
<feature type="transmembrane region" description="Helical" evidence="7">
    <location>
        <begin position="283"/>
        <end position="305"/>
    </location>
</feature>
<evidence type="ECO:0000256" key="1">
    <source>
        <dbReference type="ARBA" id="ARBA00004651"/>
    </source>
</evidence>
<organism evidence="10 11">
    <name type="scientific">Tenggerimyces flavus</name>
    <dbReference type="NCBI Taxonomy" id="1708749"/>
    <lineage>
        <taxon>Bacteria</taxon>
        <taxon>Bacillati</taxon>
        <taxon>Actinomycetota</taxon>
        <taxon>Actinomycetes</taxon>
        <taxon>Propionibacteriales</taxon>
        <taxon>Nocardioidaceae</taxon>
        <taxon>Tenggerimyces</taxon>
    </lineage>
</organism>
<name>A0ABV7YH79_9ACTN</name>
<dbReference type="Proteomes" id="UP001595699">
    <property type="component" value="Unassembled WGS sequence"/>
</dbReference>
<dbReference type="SUPFAM" id="SSF52540">
    <property type="entry name" value="P-loop containing nucleoside triphosphate hydrolases"/>
    <property type="match status" value="1"/>
</dbReference>
<feature type="transmembrane region" description="Helical" evidence="7">
    <location>
        <begin position="60"/>
        <end position="88"/>
    </location>
</feature>
<dbReference type="EMBL" id="JBHRZH010000018">
    <property type="protein sequence ID" value="MFC3763448.1"/>
    <property type="molecule type" value="Genomic_DNA"/>
</dbReference>
<sequence length="593" mass="63854">MSESFEAFRRTIGFGFKAAPLQATGQLLTGVVMAAGPPILVWAGKVFVDAVSAQDLETGLWAVALLAVGVGVLMLNVFIYCNCVFAVLERTRALADRKLMETFGGADSLAHHEHPEYLDQVHRIREERDGLGQMTNATAGIVRSLSTLVAVSVLLAQVHPALLALAALGGVSVFVGRKTRDLQVAAQEETSEAERLRRDLFELGTNGSSGKELRVFGLTDELVRLHHKASDPVVAVRHRADWKGAVLQSLDALLSAAGYVGAVVFVISLALNGRATPGDVVLAVGLAANLGWAARTMVSYGTNFLRTLRVARRFLWLERYAVRVARTPENPLSVPASVQDGIELRDVTFAYPETDRLILDRLSLQLPAGSVVALVGENGAGKTTLVKLLSGFYVPDSGSVLVDGTPIERFPLAEWQSRVSATFQDHAAFEFVARETVGVGDLRRLSDEGAVRTALDRAGATSVIDVLPDGLESQLGTQWDGVDLSGGQWQKLALGRGLMRQDPLLVVFDEPTAALDPQTEHALFTRFAEAARDSRSRGTVTLLVSHRFSTVRMADLIVVLDSGSVLELGSHAELMAHGGLYAELYGLQSRAYQ</sequence>
<dbReference type="InterPro" id="IPR017871">
    <property type="entry name" value="ABC_transporter-like_CS"/>
</dbReference>
<dbReference type="PROSITE" id="PS50929">
    <property type="entry name" value="ABC_TM1F"/>
    <property type="match status" value="1"/>
</dbReference>
<dbReference type="InterPro" id="IPR027417">
    <property type="entry name" value="P-loop_NTPase"/>
</dbReference>
<dbReference type="Gene3D" id="3.40.50.300">
    <property type="entry name" value="P-loop containing nucleotide triphosphate hydrolases"/>
    <property type="match status" value="1"/>
</dbReference>
<comment type="caution">
    <text evidence="10">The sequence shown here is derived from an EMBL/GenBank/DDBJ whole genome shotgun (WGS) entry which is preliminary data.</text>
</comment>
<dbReference type="GO" id="GO:0005524">
    <property type="term" value="F:ATP binding"/>
    <property type="evidence" value="ECO:0007669"/>
    <property type="project" value="UniProtKB-KW"/>
</dbReference>
<dbReference type="Gene3D" id="1.20.1560.10">
    <property type="entry name" value="ABC transporter type 1, transmembrane domain"/>
    <property type="match status" value="1"/>
</dbReference>
<dbReference type="PANTHER" id="PTHR43394">
    <property type="entry name" value="ATP-DEPENDENT PERMEASE MDL1, MITOCHONDRIAL"/>
    <property type="match status" value="1"/>
</dbReference>
<keyword evidence="5 7" id="KW-1133">Transmembrane helix</keyword>
<proteinExistence type="predicted"/>
<evidence type="ECO:0000256" key="5">
    <source>
        <dbReference type="ARBA" id="ARBA00022989"/>
    </source>
</evidence>
<protein>
    <submittedName>
        <fullName evidence="10">ABC transporter ATP-binding protein</fullName>
    </submittedName>
</protein>
<dbReference type="InterPro" id="IPR039421">
    <property type="entry name" value="Type_1_exporter"/>
</dbReference>
<dbReference type="PROSITE" id="PS50893">
    <property type="entry name" value="ABC_TRANSPORTER_2"/>
    <property type="match status" value="1"/>
</dbReference>
<evidence type="ECO:0000259" key="9">
    <source>
        <dbReference type="PROSITE" id="PS50929"/>
    </source>
</evidence>
<evidence type="ECO:0000313" key="11">
    <source>
        <dbReference type="Proteomes" id="UP001595699"/>
    </source>
</evidence>
<dbReference type="Pfam" id="PF00005">
    <property type="entry name" value="ABC_tran"/>
    <property type="match status" value="1"/>
</dbReference>
<evidence type="ECO:0000256" key="7">
    <source>
        <dbReference type="SAM" id="Phobius"/>
    </source>
</evidence>